<dbReference type="EMBL" id="ACVC01000186">
    <property type="protein sequence ID" value="EFO62316.1"/>
    <property type="molecule type" value="Genomic_DNA"/>
</dbReference>
<dbReference type="OrthoDB" id="10257885at2759"/>
<sequence length="216" mass="23986">MSTLDTALLDTLLAGLSDRNAPTCILRKAQQAAYAPEQYTKNIRTSLFPTHLDLPSTVRSTDLWKECGLPVTDEKKDPLVAVEANYLDLKKSLIQIIATQKLAIEQVDLPNDYTYADASDYCLLQNAMNDLLTLIDTITSNPELKELAFEFTTGVTTPPPHLIASLQTLRSKLERLTRFKEALNICRMATTDLKAVLENVPRLEPLTIPLPDSNAS</sequence>
<dbReference type="AlphaFoldDB" id="E1F5G5"/>
<accession>E1F5G5</accession>
<name>E1F5G5_GIAIA</name>
<reference evidence="1 2" key="1">
    <citation type="journal article" date="2010" name="BMC Genomics">
        <title>Genome analysis and comparative genomics of a Giardia intestinalis assemblage E isolate.</title>
        <authorList>
            <person name="Jerlstrom-Hultqvist J."/>
            <person name="Franzen O."/>
            <person name="Ankarklev J."/>
            <person name="Xu F."/>
            <person name="Nohynkova E."/>
            <person name="Andersson J.O."/>
            <person name="Svard S.G."/>
            <person name="Andersson B."/>
        </authorList>
    </citation>
    <scope>NUCLEOTIDE SEQUENCE [LARGE SCALE GENOMIC DNA]</scope>
    <source>
        <strain evidence="1 2">P15</strain>
    </source>
</reference>
<dbReference type="OMA" id="NICRMAT"/>
<gene>
    <name evidence="1" type="ORF">GLP15_4050</name>
</gene>
<evidence type="ECO:0000313" key="1">
    <source>
        <dbReference type="EMBL" id="EFO62316.1"/>
    </source>
</evidence>
<evidence type="ECO:0000313" key="2">
    <source>
        <dbReference type="Proteomes" id="UP000008974"/>
    </source>
</evidence>
<comment type="caution">
    <text evidence="1">The sequence shown here is derived from an EMBL/GenBank/DDBJ whole genome shotgun (WGS) entry which is preliminary data.</text>
</comment>
<protein>
    <submittedName>
        <fullName evidence="1">Uncharacterized protein</fullName>
    </submittedName>
</protein>
<dbReference type="Proteomes" id="UP000008974">
    <property type="component" value="Unassembled WGS sequence"/>
</dbReference>
<proteinExistence type="predicted"/>
<organism evidence="1 2">
    <name type="scientific">Giardia intestinalis (strain P15)</name>
    <name type="common">Giardia lamblia</name>
    <dbReference type="NCBI Taxonomy" id="658858"/>
    <lineage>
        <taxon>Eukaryota</taxon>
        <taxon>Metamonada</taxon>
        <taxon>Diplomonadida</taxon>
        <taxon>Hexamitidae</taxon>
        <taxon>Giardiinae</taxon>
        <taxon>Giardia</taxon>
    </lineage>
</organism>
<dbReference type="VEuPathDB" id="GiardiaDB:GLP15_4050"/>